<dbReference type="Proteomes" id="UP000308744">
    <property type="component" value="Unassembled WGS sequence"/>
</dbReference>
<dbReference type="RefSeq" id="WP_107894131.1">
    <property type="nucleotide sequence ID" value="NZ_PYWM01000002.1"/>
</dbReference>
<gene>
    <name evidence="1" type="ORF">FC756_26735</name>
</gene>
<reference evidence="1 2" key="1">
    <citation type="submission" date="2019-04" db="EMBL/GenBank/DDBJ databases">
        <title>Lysinibacillus genome sequencing.</title>
        <authorList>
            <person name="Dunlap C."/>
        </authorList>
    </citation>
    <scope>NUCLEOTIDE SEQUENCE [LARGE SCALE GENOMIC DNA]</scope>
    <source>
        <strain evidence="1 2">CCTCC AB 2010389</strain>
    </source>
</reference>
<comment type="caution">
    <text evidence="1">The sequence shown here is derived from an EMBL/GenBank/DDBJ whole genome shotgun (WGS) entry which is preliminary data.</text>
</comment>
<proteinExistence type="predicted"/>
<protein>
    <submittedName>
        <fullName evidence="1">Uncharacterized protein</fullName>
    </submittedName>
</protein>
<name>A0A4V5TJ88_9BACI</name>
<evidence type="ECO:0000313" key="2">
    <source>
        <dbReference type="Proteomes" id="UP000308744"/>
    </source>
</evidence>
<dbReference type="AlphaFoldDB" id="A0A4V5TJ88"/>
<sequence length="106" mass="12602">MDSFLINNKICNVNIVYYKDKCGLRDDGTYLICYRGWNVDFQYDDKEILYASISEEEPYLIRFGSTPFPTFGKDIEIVKEYLQEKHGINNFQYYDPDSDEVSYVNF</sequence>
<evidence type="ECO:0000313" key="1">
    <source>
        <dbReference type="EMBL" id="TKI52883.1"/>
    </source>
</evidence>
<keyword evidence="2" id="KW-1185">Reference proteome</keyword>
<accession>A0A4V5TJ88</accession>
<dbReference type="EMBL" id="SZPU01000156">
    <property type="protein sequence ID" value="TKI52883.1"/>
    <property type="molecule type" value="Genomic_DNA"/>
</dbReference>
<organism evidence="1 2">
    <name type="scientific">Lysinibacillus mangiferihumi</name>
    <dbReference type="NCBI Taxonomy" id="1130819"/>
    <lineage>
        <taxon>Bacteria</taxon>
        <taxon>Bacillati</taxon>
        <taxon>Bacillota</taxon>
        <taxon>Bacilli</taxon>
        <taxon>Bacillales</taxon>
        <taxon>Bacillaceae</taxon>
        <taxon>Lysinibacillus</taxon>
    </lineage>
</organism>